<evidence type="ECO:0000313" key="1">
    <source>
        <dbReference type="EMBL" id="AUH64005.1"/>
    </source>
</evidence>
<dbReference type="OrthoDB" id="9792392at2"/>
<protein>
    <submittedName>
        <fullName evidence="1">DUF1428 domain-containing protein</fullName>
    </submittedName>
</protein>
<evidence type="ECO:0000313" key="2">
    <source>
        <dbReference type="Proteomes" id="UP000234530"/>
    </source>
</evidence>
<dbReference type="Gene3D" id="3.30.70.100">
    <property type="match status" value="2"/>
</dbReference>
<dbReference type="InterPro" id="IPR011008">
    <property type="entry name" value="Dimeric_a/b-barrel"/>
</dbReference>
<sequence>MSYYFGTIAAVPTANKQDYIDHVKQAWGLFSKYGATRMIETWGADVPKGKVNDLQGAVAAKDDETVVFSWIEWPDKAAADAAWEKMQSDPEMAAMGNMPFDGSRMIYGGFQPVWEAGQPNGGAYVQGFALAAPEKNKDAYTKMAGEAWSMFEGYGALGTIEGWGVDVPHGKKTDFYRATLAEEGEAPIFSWIAWPDRATCDAAAKSMEADMEGQEFPEMPFDGKRMMWGGFDTIFDSAKS</sequence>
<dbReference type="InterPro" id="IPR009874">
    <property type="entry name" value="DUF1428"/>
</dbReference>
<gene>
    <name evidence="1" type="ORF">CX676_07365</name>
</gene>
<dbReference type="KEGG" id="pzh:CX676_07365"/>
<proteinExistence type="predicted"/>
<organism evidence="1 2">
    <name type="scientific">Paracoccus zhejiangensis</name>
    <dbReference type="NCBI Taxonomy" id="1077935"/>
    <lineage>
        <taxon>Bacteria</taxon>
        <taxon>Pseudomonadati</taxon>
        <taxon>Pseudomonadota</taxon>
        <taxon>Alphaproteobacteria</taxon>
        <taxon>Rhodobacterales</taxon>
        <taxon>Paracoccaceae</taxon>
        <taxon>Paracoccus</taxon>
    </lineage>
</organism>
<dbReference type="Proteomes" id="UP000234530">
    <property type="component" value="Chromosome"/>
</dbReference>
<dbReference type="EMBL" id="CP025430">
    <property type="protein sequence ID" value="AUH64005.1"/>
    <property type="molecule type" value="Genomic_DNA"/>
</dbReference>
<dbReference type="RefSeq" id="WP_101752046.1">
    <property type="nucleotide sequence ID" value="NZ_CP025430.1"/>
</dbReference>
<keyword evidence="2" id="KW-1185">Reference proteome</keyword>
<dbReference type="SUPFAM" id="SSF54909">
    <property type="entry name" value="Dimeric alpha+beta barrel"/>
    <property type="match status" value="2"/>
</dbReference>
<dbReference type="Pfam" id="PF07237">
    <property type="entry name" value="DUF1428"/>
    <property type="match status" value="2"/>
</dbReference>
<reference evidence="1 2" key="1">
    <citation type="journal article" date="2013" name="Antonie Van Leeuwenhoek">
        <title>Paracoccus zhejiangensis sp. nov., isolated from activated sludge in wastewater-treatment system.</title>
        <authorList>
            <person name="Wu Z.G."/>
            <person name="Zhang D.F."/>
            <person name="Liu Y.L."/>
            <person name="Wang F."/>
            <person name="Jiang X."/>
            <person name="Li C."/>
            <person name="Li S.P."/>
            <person name="Hong Q."/>
            <person name="Li W.J."/>
        </authorList>
    </citation>
    <scope>NUCLEOTIDE SEQUENCE [LARGE SCALE GENOMIC DNA]</scope>
    <source>
        <strain evidence="1 2">J6</strain>
    </source>
</reference>
<accession>A0A2H5EXI1</accession>
<name>A0A2H5EXI1_9RHOB</name>
<dbReference type="AlphaFoldDB" id="A0A2H5EXI1"/>